<evidence type="ECO:0000256" key="4">
    <source>
        <dbReference type="ARBA" id="ARBA00023267"/>
    </source>
</evidence>
<evidence type="ECO:0000256" key="2">
    <source>
        <dbReference type="ARBA" id="ARBA00022741"/>
    </source>
</evidence>
<dbReference type="InterPro" id="IPR005482">
    <property type="entry name" value="Biotin_COase_C"/>
</dbReference>
<dbReference type="PROSITE" id="PS00866">
    <property type="entry name" value="CPSASE_1"/>
    <property type="match status" value="1"/>
</dbReference>
<dbReference type="Pfam" id="PF02785">
    <property type="entry name" value="Biotin_carb_C"/>
    <property type="match status" value="1"/>
</dbReference>
<dbReference type="EMBL" id="CP002930">
    <property type="protein sequence ID" value="AFY03156.1"/>
    <property type="molecule type" value="Genomic_DNA"/>
</dbReference>
<dbReference type="HOGENOM" id="CLU_000395_3_2_7"/>
<dbReference type="SMART" id="SM00878">
    <property type="entry name" value="Biotin_carb_C"/>
    <property type="match status" value="1"/>
</dbReference>
<evidence type="ECO:0000313" key="8">
    <source>
        <dbReference type="EMBL" id="AFY03156.1"/>
    </source>
</evidence>
<dbReference type="AlphaFoldDB" id="K7YTA7"/>
<keyword evidence="4" id="KW-0092">Biotin</keyword>
<dbReference type="FunFam" id="3.30.1490.20:FF:000003">
    <property type="entry name" value="acetyl-CoA carboxylase isoform X1"/>
    <property type="match status" value="1"/>
</dbReference>
<dbReference type="PATRIC" id="fig|1069642.3.peg.3446"/>
<dbReference type="InterPro" id="IPR050856">
    <property type="entry name" value="Biotin_carboxylase_complex"/>
</dbReference>
<dbReference type="PROSITE" id="PS50975">
    <property type="entry name" value="ATP_GRASP"/>
    <property type="match status" value="1"/>
</dbReference>
<dbReference type="InterPro" id="IPR011054">
    <property type="entry name" value="Rudment_hybrid_motif"/>
</dbReference>
<evidence type="ECO:0000256" key="5">
    <source>
        <dbReference type="PROSITE-ProRule" id="PRU00409"/>
    </source>
</evidence>
<dbReference type="GO" id="GO:0005524">
    <property type="term" value="F:ATP binding"/>
    <property type="evidence" value="ECO:0007669"/>
    <property type="project" value="UniProtKB-UniRule"/>
</dbReference>
<sequence length="492" mass="53856">MKKFTRIAIANRGEVAVRIIKACEEMGIETVLLHSEADINTRAYRMATKTICVGPAATAESYLNIPANINGALAGGAQAVHPGFGFLSENADFAEAVNKAGLTFIGPSPEAIRALGDKVHCKELAKQAGLPLVPGYQGENQDVAHLIMQAEKIGYPVIVKAAAGGGGRGMKLLKSSAEAHELIESAQREAQSAFGSPKVFLEKYLDRAKHIEFQVFGDSTGNVQHFFDRECSVQRRHQKIIEEATSPSLTDDLRRRMGEAACAIATMGKYKGAGTVEFLLQDGEFYLLEVNTRLQVEHPVTEEVLGVDLVKMQILTAQGDFVHDNKQIRAPKGHSIECRIYAENPFMGGVPSTGLLGHVEWPEGPGRRYEYGFDSGDTITPYYDPMIAKVIVWDENRPRAIQKMIRVLKDSVVFGVHTNIPYLIEILSHKEFVMGTMTTRFIETYFSESLKEPALTEIEKTVAAGALLQLRGGAGETAKASASPWGSYWRGI</sequence>
<organism evidence="8 9">
    <name type="scientific">Bdellovibrio bacteriovorus str. Tiberius</name>
    <dbReference type="NCBI Taxonomy" id="1069642"/>
    <lineage>
        <taxon>Bacteria</taxon>
        <taxon>Pseudomonadati</taxon>
        <taxon>Bdellovibrionota</taxon>
        <taxon>Bdellovibrionia</taxon>
        <taxon>Bdellovibrionales</taxon>
        <taxon>Pseudobdellovibrionaceae</taxon>
        <taxon>Bdellovibrio</taxon>
    </lineage>
</organism>
<evidence type="ECO:0000256" key="3">
    <source>
        <dbReference type="ARBA" id="ARBA00022840"/>
    </source>
</evidence>
<dbReference type="GO" id="GO:0046872">
    <property type="term" value="F:metal ion binding"/>
    <property type="evidence" value="ECO:0007669"/>
    <property type="project" value="InterPro"/>
</dbReference>
<dbReference type="GO" id="GO:0016874">
    <property type="term" value="F:ligase activity"/>
    <property type="evidence" value="ECO:0007669"/>
    <property type="project" value="UniProtKB-KW"/>
</dbReference>
<reference evidence="8 9" key="1">
    <citation type="journal article" date="2012" name="BMC Genomics">
        <title>Genome analysis of a simultaneously predatory and prey-independent, novel Bdellovibrio bacteriovorus from the River Tiber, supports in silico predictions of both ancient and recent lateral gene transfer from diverse bacteria.</title>
        <authorList>
            <person name="Hobley L."/>
            <person name="Lerner T.R."/>
            <person name="Williams L.E."/>
            <person name="Lambert C."/>
            <person name="Till R."/>
            <person name="Milner D.S."/>
            <person name="Basford S.M."/>
            <person name="Capeness M.J."/>
            <person name="Fenton A.K."/>
            <person name="Atterbury R.J."/>
            <person name="Harris M.A."/>
            <person name="Sockett R.E."/>
        </authorList>
    </citation>
    <scope>NUCLEOTIDE SEQUENCE [LARGE SCALE GENOMIC DNA]</scope>
    <source>
        <strain evidence="8 9">Tiberius</strain>
    </source>
</reference>
<name>K7YTA7_BDEBC</name>
<dbReference type="PANTHER" id="PTHR18866">
    <property type="entry name" value="CARBOXYLASE:PYRUVATE/ACETYL-COA/PROPIONYL-COA CARBOXYLASE"/>
    <property type="match status" value="1"/>
</dbReference>
<evidence type="ECO:0000313" key="9">
    <source>
        <dbReference type="Proteomes" id="UP000010074"/>
    </source>
</evidence>
<dbReference type="PROSITE" id="PS50979">
    <property type="entry name" value="BC"/>
    <property type="match status" value="1"/>
</dbReference>
<dbReference type="InterPro" id="IPR011761">
    <property type="entry name" value="ATP-grasp"/>
</dbReference>
<evidence type="ECO:0000256" key="1">
    <source>
        <dbReference type="ARBA" id="ARBA00022598"/>
    </source>
</evidence>
<dbReference type="Pfam" id="PF02786">
    <property type="entry name" value="CPSase_L_D2"/>
    <property type="match status" value="1"/>
</dbReference>
<dbReference type="InterPro" id="IPR011764">
    <property type="entry name" value="Biotin_carboxylation_dom"/>
</dbReference>
<dbReference type="InterPro" id="IPR005479">
    <property type="entry name" value="CPAse_ATP-bd"/>
</dbReference>
<accession>K7YTA7</accession>
<dbReference type="Proteomes" id="UP000010074">
    <property type="component" value="Chromosome"/>
</dbReference>
<dbReference type="PROSITE" id="PS00867">
    <property type="entry name" value="CPSASE_2"/>
    <property type="match status" value="1"/>
</dbReference>
<dbReference type="OrthoDB" id="5287729at2"/>
<dbReference type="InterPro" id="IPR005481">
    <property type="entry name" value="BC-like_N"/>
</dbReference>
<feature type="domain" description="Biotin carboxylation" evidence="7">
    <location>
        <begin position="3"/>
        <end position="447"/>
    </location>
</feature>
<keyword evidence="3 5" id="KW-0067">ATP-binding</keyword>
<proteinExistence type="predicted"/>
<dbReference type="SUPFAM" id="SSF52440">
    <property type="entry name" value="PreATP-grasp domain"/>
    <property type="match status" value="1"/>
</dbReference>
<keyword evidence="2 5" id="KW-0547">Nucleotide-binding</keyword>
<dbReference type="InterPro" id="IPR016185">
    <property type="entry name" value="PreATP-grasp_dom_sf"/>
</dbReference>
<dbReference type="PANTHER" id="PTHR18866:SF33">
    <property type="entry name" value="METHYLCROTONOYL-COA CARBOXYLASE SUBUNIT ALPHA, MITOCHONDRIAL-RELATED"/>
    <property type="match status" value="1"/>
</dbReference>
<dbReference type="RefSeq" id="WP_015092564.1">
    <property type="nucleotide sequence ID" value="NC_019567.1"/>
</dbReference>
<dbReference type="Pfam" id="PF00289">
    <property type="entry name" value="Biotin_carb_N"/>
    <property type="match status" value="1"/>
</dbReference>
<keyword evidence="8" id="KW-0670">Pyruvate</keyword>
<gene>
    <name evidence="8" type="ORF">Bdt_3481</name>
</gene>
<dbReference type="Gene3D" id="3.30.470.20">
    <property type="entry name" value="ATP-grasp fold, B domain"/>
    <property type="match status" value="1"/>
</dbReference>
<dbReference type="KEGG" id="bbat:Bdt_3481"/>
<feature type="domain" description="ATP-grasp" evidence="6">
    <location>
        <begin position="122"/>
        <end position="318"/>
    </location>
</feature>
<protein>
    <submittedName>
        <fullName evidence="8">Pyruvate carboxylase</fullName>
    </submittedName>
</protein>
<dbReference type="SUPFAM" id="SSF51246">
    <property type="entry name" value="Rudiment single hybrid motif"/>
    <property type="match status" value="1"/>
</dbReference>
<dbReference type="STRING" id="1069642.Bdt_3481"/>
<dbReference type="SUPFAM" id="SSF56059">
    <property type="entry name" value="Glutathione synthetase ATP-binding domain-like"/>
    <property type="match status" value="1"/>
</dbReference>
<keyword evidence="1" id="KW-0436">Ligase</keyword>
<evidence type="ECO:0000259" key="7">
    <source>
        <dbReference type="PROSITE" id="PS50979"/>
    </source>
</evidence>
<evidence type="ECO:0000259" key="6">
    <source>
        <dbReference type="PROSITE" id="PS50975"/>
    </source>
</evidence>